<dbReference type="Gene3D" id="2.40.420.20">
    <property type="match status" value="1"/>
</dbReference>
<keyword evidence="6" id="KW-1185">Reference proteome</keyword>
<evidence type="ECO:0000313" key="5">
    <source>
        <dbReference type="EMBL" id="TQM81557.1"/>
    </source>
</evidence>
<comment type="subcellular location">
    <subcellularLocation>
        <location evidence="1">Cell envelope</location>
    </subcellularLocation>
</comment>
<evidence type="ECO:0000256" key="2">
    <source>
        <dbReference type="ARBA" id="ARBA00023054"/>
    </source>
</evidence>
<sequence>MADSTLRTRRRTLLACAAVAVVLVAAGFVAARFVKSPQQVAAEAAGPGPTTLTAVVERRPLTSTVVVRGQVAASRQVEVTPSGDSSGGQPVVTGVRVKRGDELAAGQLLLEVSGRPLVALTGTKPAYRDLRPGYEGEDVKQLQSALAAAGHDPGELDGVFGSGTKAALTRFYDTLGYPVEQTGEDDDRRLRDADRSVTAAQRALTDARALTPPSPQAVARAQEDLASAEEQRDEVERSTGAMLPLSEYAFLPSFPARVADSKAVLGKQVEAPLITLSAGALGVTGLLDPGRAGLVQPGRDVEIRSEALGLTARGVVESVGELVSDPETGDAGAGAAGHPLVVTPSGELDPRLAGADVRLTVVEASSGGPVLVVPVSALFSSAGDRVEVVKQRADLTEERIAVTIGVHGDGFAAVVPVDGALAEGDRVVVSAVNAEVAG</sequence>
<dbReference type="Pfam" id="PF01471">
    <property type="entry name" value="PG_binding_1"/>
    <property type="match status" value="1"/>
</dbReference>
<dbReference type="Proteomes" id="UP000316628">
    <property type="component" value="Unassembled WGS sequence"/>
</dbReference>
<evidence type="ECO:0000313" key="6">
    <source>
        <dbReference type="Proteomes" id="UP000316628"/>
    </source>
</evidence>
<evidence type="ECO:0000256" key="1">
    <source>
        <dbReference type="ARBA" id="ARBA00004196"/>
    </source>
</evidence>
<dbReference type="EMBL" id="VFPP01000001">
    <property type="protein sequence ID" value="TQM81557.1"/>
    <property type="molecule type" value="Genomic_DNA"/>
</dbReference>
<dbReference type="InterPro" id="IPR050465">
    <property type="entry name" value="UPF0194_transport"/>
</dbReference>
<dbReference type="GO" id="GO:0030313">
    <property type="term" value="C:cell envelope"/>
    <property type="evidence" value="ECO:0007669"/>
    <property type="project" value="UniProtKB-SubCell"/>
</dbReference>
<dbReference type="InterPro" id="IPR002477">
    <property type="entry name" value="Peptidoglycan-bd-like"/>
</dbReference>
<reference evidence="5 6" key="1">
    <citation type="submission" date="2019-06" db="EMBL/GenBank/DDBJ databases">
        <title>Sequencing the genomes of 1000 actinobacteria strains.</title>
        <authorList>
            <person name="Klenk H.-P."/>
        </authorList>
    </citation>
    <scope>NUCLEOTIDE SEQUENCE [LARGE SCALE GENOMIC DNA]</scope>
    <source>
        <strain evidence="5 6">DSM 45456</strain>
    </source>
</reference>
<dbReference type="RefSeq" id="WP_141979502.1">
    <property type="nucleotide sequence ID" value="NZ_VFPP01000001.1"/>
</dbReference>
<dbReference type="InterPro" id="IPR036365">
    <property type="entry name" value="PGBD-like_sf"/>
</dbReference>
<feature type="domain" description="Peptidoglycan binding-like" evidence="4">
    <location>
        <begin position="136"/>
        <end position="171"/>
    </location>
</feature>
<evidence type="ECO:0000259" key="4">
    <source>
        <dbReference type="Pfam" id="PF01471"/>
    </source>
</evidence>
<gene>
    <name evidence="5" type="ORF">FHX81_3924</name>
</gene>
<dbReference type="InterPro" id="IPR006311">
    <property type="entry name" value="TAT_signal"/>
</dbReference>
<dbReference type="InterPro" id="IPR036366">
    <property type="entry name" value="PGBDSf"/>
</dbReference>
<organism evidence="5 6">
    <name type="scientific">Saccharothrix saharensis</name>
    <dbReference type="NCBI Taxonomy" id="571190"/>
    <lineage>
        <taxon>Bacteria</taxon>
        <taxon>Bacillati</taxon>
        <taxon>Actinomycetota</taxon>
        <taxon>Actinomycetes</taxon>
        <taxon>Pseudonocardiales</taxon>
        <taxon>Pseudonocardiaceae</taxon>
        <taxon>Saccharothrix</taxon>
    </lineage>
</organism>
<proteinExistence type="predicted"/>
<dbReference type="PANTHER" id="PTHR32347:SF23">
    <property type="entry name" value="BLL5650 PROTEIN"/>
    <property type="match status" value="1"/>
</dbReference>
<accession>A0A543JFE1</accession>
<dbReference type="SUPFAM" id="SSF47090">
    <property type="entry name" value="PGBD-like"/>
    <property type="match status" value="1"/>
</dbReference>
<comment type="caution">
    <text evidence="5">The sequence shown here is derived from an EMBL/GenBank/DDBJ whole genome shotgun (WGS) entry which is preliminary data.</text>
</comment>
<protein>
    <submittedName>
        <fullName evidence="5">Putative peptidoglycan binding protein</fullName>
    </submittedName>
</protein>
<evidence type="ECO:0000256" key="3">
    <source>
        <dbReference type="SAM" id="MobiDB-lite"/>
    </source>
</evidence>
<name>A0A543JFE1_9PSEU</name>
<dbReference type="AlphaFoldDB" id="A0A543JFE1"/>
<keyword evidence="2" id="KW-0175">Coiled coil</keyword>
<dbReference type="PANTHER" id="PTHR32347">
    <property type="entry name" value="EFFLUX SYSTEM COMPONENT YKNX-RELATED"/>
    <property type="match status" value="1"/>
</dbReference>
<dbReference type="PROSITE" id="PS51318">
    <property type="entry name" value="TAT"/>
    <property type="match status" value="1"/>
</dbReference>
<feature type="region of interest" description="Disordered" evidence="3">
    <location>
        <begin position="201"/>
        <end position="239"/>
    </location>
</feature>
<dbReference type="OrthoDB" id="3268648at2"/>
<dbReference type="Gene3D" id="1.10.101.10">
    <property type="entry name" value="PGBD-like superfamily/PGBD"/>
    <property type="match status" value="1"/>
</dbReference>